<dbReference type="Gene3D" id="1.20.1730.10">
    <property type="entry name" value="Sodium/glucose cotransporter"/>
    <property type="match status" value="1"/>
</dbReference>
<feature type="transmembrane region" description="Helical" evidence="14">
    <location>
        <begin position="457"/>
        <end position="474"/>
    </location>
</feature>
<evidence type="ECO:0000256" key="4">
    <source>
        <dbReference type="ARBA" id="ARBA00022475"/>
    </source>
</evidence>
<feature type="transmembrane region" description="Helical" evidence="14">
    <location>
        <begin position="481"/>
        <end position="500"/>
    </location>
</feature>
<feature type="transmembrane region" description="Helical" evidence="14">
    <location>
        <begin position="234"/>
        <end position="252"/>
    </location>
</feature>
<dbReference type="RefSeq" id="WP_115866560.1">
    <property type="nucleotide sequence ID" value="NZ_QREG01000002.1"/>
</dbReference>
<evidence type="ECO:0000256" key="14">
    <source>
        <dbReference type="SAM" id="Phobius"/>
    </source>
</evidence>
<evidence type="ECO:0000256" key="3">
    <source>
        <dbReference type="ARBA" id="ARBA00022448"/>
    </source>
</evidence>
<dbReference type="CDD" id="cd10322">
    <property type="entry name" value="SLC5sbd"/>
    <property type="match status" value="1"/>
</dbReference>
<dbReference type="GO" id="GO:0006814">
    <property type="term" value="P:sodium ion transport"/>
    <property type="evidence" value="ECO:0007669"/>
    <property type="project" value="UniProtKB-KW"/>
</dbReference>
<feature type="transmembrane region" description="Helical" evidence="14">
    <location>
        <begin position="617"/>
        <end position="635"/>
    </location>
</feature>
<name>A0A3D9L6N3_MARFU</name>
<comment type="similarity">
    <text evidence="2 13">Belongs to the sodium:solute symporter (SSF) (TC 2.A.21) family.</text>
</comment>
<dbReference type="PROSITE" id="PS50283">
    <property type="entry name" value="NA_SOLUT_SYMP_3"/>
    <property type="match status" value="1"/>
</dbReference>
<evidence type="ECO:0000256" key="10">
    <source>
        <dbReference type="ARBA" id="ARBA00023136"/>
    </source>
</evidence>
<organism evidence="15 16">
    <name type="scientific">Marinoscillum furvescens DSM 4134</name>
    <dbReference type="NCBI Taxonomy" id="1122208"/>
    <lineage>
        <taxon>Bacteria</taxon>
        <taxon>Pseudomonadati</taxon>
        <taxon>Bacteroidota</taxon>
        <taxon>Cytophagia</taxon>
        <taxon>Cytophagales</taxon>
        <taxon>Reichenbachiellaceae</taxon>
        <taxon>Marinoscillum</taxon>
    </lineage>
</organism>
<keyword evidence="10 14" id="KW-0472">Membrane</keyword>
<dbReference type="PANTHER" id="PTHR48086:SF3">
    <property type="entry name" value="SODIUM_PROLINE SYMPORTER"/>
    <property type="match status" value="1"/>
</dbReference>
<dbReference type="PANTHER" id="PTHR48086">
    <property type="entry name" value="SODIUM/PROLINE SYMPORTER-RELATED"/>
    <property type="match status" value="1"/>
</dbReference>
<keyword evidence="7 14" id="KW-1133">Transmembrane helix</keyword>
<dbReference type="InterPro" id="IPR001734">
    <property type="entry name" value="Na/solute_symporter"/>
</dbReference>
<evidence type="ECO:0000256" key="7">
    <source>
        <dbReference type="ARBA" id="ARBA00022989"/>
    </source>
</evidence>
<dbReference type="AlphaFoldDB" id="A0A3D9L6N3"/>
<keyword evidence="3" id="KW-0813">Transport</keyword>
<keyword evidence="5 14" id="KW-0812">Transmembrane</keyword>
<evidence type="ECO:0000256" key="1">
    <source>
        <dbReference type="ARBA" id="ARBA00004651"/>
    </source>
</evidence>
<dbReference type="OrthoDB" id="9789704at2"/>
<dbReference type="InterPro" id="IPR050277">
    <property type="entry name" value="Sodium:Solute_Symporter"/>
</dbReference>
<evidence type="ECO:0000256" key="6">
    <source>
        <dbReference type="ARBA" id="ARBA00022847"/>
    </source>
</evidence>
<keyword evidence="11" id="KW-0739">Sodium transport</keyword>
<evidence type="ECO:0000256" key="13">
    <source>
        <dbReference type="RuleBase" id="RU362091"/>
    </source>
</evidence>
<feature type="transmembrane region" description="Helical" evidence="14">
    <location>
        <begin position="6"/>
        <end position="25"/>
    </location>
</feature>
<keyword evidence="6" id="KW-0769">Symport</keyword>
<keyword evidence="16" id="KW-1185">Reference proteome</keyword>
<dbReference type="EMBL" id="QREG01000002">
    <property type="protein sequence ID" value="REE02021.1"/>
    <property type="molecule type" value="Genomic_DNA"/>
</dbReference>
<dbReference type="Proteomes" id="UP000256779">
    <property type="component" value="Unassembled WGS sequence"/>
</dbReference>
<evidence type="ECO:0000256" key="12">
    <source>
        <dbReference type="ARBA" id="ARBA00033708"/>
    </source>
</evidence>
<evidence type="ECO:0000256" key="2">
    <source>
        <dbReference type="ARBA" id="ARBA00006434"/>
    </source>
</evidence>
<evidence type="ECO:0000313" key="15">
    <source>
        <dbReference type="EMBL" id="REE02021.1"/>
    </source>
</evidence>
<keyword evidence="4" id="KW-1003">Cell membrane</keyword>
<feature type="transmembrane region" description="Helical" evidence="14">
    <location>
        <begin position="77"/>
        <end position="97"/>
    </location>
</feature>
<comment type="subcellular location">
    <subcellularLocation>
        <location evidence="1">Cell membrane</location>
        <topology evidence="1">Multi-pass membrane protein</topology>
    </subcellularLocation>
</comment>
<gene>
    <name evidence="15" type="ORF">C7460_10239</name>
</gene>
<proteinExistence type="inferred from homology"/>
<dbReference type="GO" id="GO:0005886">
    <property type="term" value="C:plasma membrane"/>
    <property type="evidence" value="ECO:0007669"/>
    <property type="project" value="UniProtKB-SubCell"/>
</dbReference>
<keyword evidence="8" id="KW-0915">Sodium</keyword>
<feature type="transmembrane region" description="Helical" evidence="14">
    <location>
        <begin position="200"/>
        <end position="222"/>
    </location>
</feature>
<feature type="transmembrane region" description="Helical" evidence="14">
    <location>
        <begin position="424"/>
        <end position="445"/>
    </location>
</feature>
<comment type="caution">
    <text evidence="15">The sequence shown here is derived from an EMBL/GenBank/DDBJ whole genome shotgun (WGS) entry which is preliminary data.</text>
</comment>
<sequence length="723" mass="80090">MYGLDITDIIVIACYFISMIAIGIWSMRRIRGQEDYFMGGRRFGKLIQVFAAFGQATSSDSGPSVATTTYNNGAAGVWSALLMLFATPFFWFTGVWYRRLRIVTMGDFFKERFGSQSLAATYAMISSVGLMILLSIGLISITKTVMVMTAKDAQELTVAERAEYEQAERLDVLQLRDYSALSSSEREELDRLTALKPSKIFSHISKEGLIFSIVIIVCLYAITGGLEAALISDLIQGIFIIILSFMLVPFAFSEINDRFGGSGMMQAFTHLHEQLPASFFEVFGSPSTIDFTWYYIGAVAFMALINVSAQANHFVTPGAASNEYAARFGLTFGSYLKRFTTVLWGLTALAAVLLFGQEIADPDLLWGYASMQLLGPLNVGLVGLMIAALMAALMSTADMLMITTSALLTQNVYRSLIRHRSEQHYLNVGRVLGGVVVIGAALMSIYSDSILGQLKLWWEFGVIFSSAFWLGILWRKANARAAWVTIGASLSLFFLLPIVLTSMVPSLRTHEALTLRTRPVVTERVYTANQADVNQRSEQIAQWKCQGAPPAALAVGQTFTKTYQLPRKSIFWTSGVELAEDGLLHGHGLLSLELVLLQRIGFDLTENSYALNETIRVLIRTLFPFALLILLSYRFSQSSKEKAGLDAFFVKMKTPVQEDPEADQKAIHSASQNPNQFTSRLMFPNTDWEILKWNKTDTVGFILALLVVVAIIGFLYLVVNIGS</sequence>
<keyword evidence="9" id="KW-0406">Ion transport</keyword>
<evidence type="ECO:0000256" key="5">
    <source>
        <dbReference type="ARBA" id="ARBA00022692"/>
    </source>
</evidence>
<comment type="catalytic activity">
    <reaction evidence="12">
        <text>L-proline(in) + Na(+)(in) = L-proline(out) + Na(+)(out)</text>
        <dbReference type="Rhea" id="RHEA:28967"/>
        <dbReference type="ChEBI" id="CHEBI:29101"/>
        <dbReference type="ChEBI" id="CHEBI:60039"/>
    </reaction>
</comment>
<dbReference type="GO" id="GO:0015293">
    <property type="term" value="F:symporter activity"/>
    <property type="evidence" value="ECO:0007669"/>
    <property type="project" value="UniProtKB-KW"/>
</dbReference>
<dbReference type="InterPro" id="IPR038377">
    <property type="entry name" value="Na/Glc_symporter_sf"/>
</dbReference>
<evidence type="ECO:0000313" key="16">
    <source>
        <dbReference type="Proteomes" id="UP000256779"/>
    </source>
</evidence>
<feature type="transmembrane region" description="Helical" evidence="14">
    <location>
        <begin position="699"/>
        <end position="719"/>
    </location>
</feature>
<dbReference type="Pfam" id="PF00474">
    <property type="entry name" value="SSF"/>
    <property type="match status" value="2"/>
</dbReference>
<evidence type="ECO:0000256" key="8">
    <source>
        <dbReference type="ARBA" id="ARBA00023053"/>
    </source>
</evidence>
<evidence type="ECO:0000256" key="9">
    <source>
        <dbReference type="ARBA" id="ARBA00023065"/>
    </source>
</evidence>
<evidence type="ECO:0000256" key="11">
    <source>
        <dbReference type="ARBA" id="ARBA00023201"/>
    </source>
</evidence>
<feature type="transmembrane region" description="Helical" evidence="14">
    <location>
        <begin position="335"/>
        <end position="357"/>
    </location>
</feature>
<feature type="transmembrane region" description="Helical" evidence="14">
    <location>
        <begin position="118"/>
        <end position="141"/>
    </location>
</feature>
<reference evidence="15 16" key="1">
    <citation type="submission" date="2018-07" db="EMBL/GenBank/DDBJ databases">
        <title>Genomic Encyclopedia of Type Strains, Phase IV (KMG-IV): sequencing the most valuable type-strain genomes for metagenomic binning, comparative biology and taxonomic classification.</title>
        <authorList>
            <person name="Goeker M."/>
        </authorList>
    </citation>
    <scope>NUCLEOTIDE SEQUENCE [LARGE SCALE GENOMIC DNA]</scope>
    <source>
        <strain evidence="15 16">DSM 4134</strain>
    </source>
</reference>
<accession>A0A3D9L6N3</accession>
<protein>
    <submittedName>
        <fullName evidence="15">SSS family solute:Na+ symporter</fullName>
    </submittedName>
</protein>
<feature type="transmembrane region" description="Helical" evidence="14">
    <location>
        <begin position="377"/>
        <end position="403"/>
    </location>
</feature>